<dbReference type="Proteomes" id="UP000671913">
    <property type="component" value="Chromosome"/>
</dbReference>
<comment type="catalytic activity">
    <reaction evidence="1 6">
        <text>(8S)-3',8-cyclo-7,8-dihydroguanosine 5'-triphosphate = cyclic pyranopterin phosphate + diphosphate</text>
        <dbReference type="Rhea" id="RHEA:49580"/>
        <dbReference type="ChEBI" id="CHEBI:33019"/>
        <dbReference type="ChEBI" id="CHEBI:59648"/>
        <dbReference type="ChEBI" id="CHEBI:131766"/>
        <dbReference type="EC" id="4.6.1.17"/>
    </reaction>
</comment>
<dbReference type="CDD" id="cd01420">
    <property type="entry name" value="MoaC_PE"/>
    <property type="match status" value="1"/>
</dbReference>
<evidence type="ECO:0000256" key="5">
    <source>
        <dbReference type="ARBA" id="ARBA00023239"/>
    </source>
</evidence>
<protein>
    <recommendedName>
        <fullName evidence="3 6">Cyclic pyranopterin monophosphate synthase</fullName>
        <ecNumber evidence="3 6">4.6.1.17</ecNumber>
    </recommendedName>
    <alternativeName>
        <fullName evidence="6">Molybdenum cofactor biosynthesis protein C</fullName>
    </alternativeName>
</protein>
<dbReference type="NCBIfam" id="TIGR00581">
    <property type="entry name" value="moaC"/>
    <property type="match status" value="1"/>
</dbReference>
<dbReference type="InterPro" id="IPR047594">
    <property type="entry name" value="MoaC_bact/euk"/>
</dbReference>
<proteinExistence type="inferred from homology"/>
<dbReference type="RefSeq" id="WP_284679955.1">
    <property type="nucleotide sequence ID" value="NZ_CP060096.1"/>
</dbReference>
<evidence type="ECO:0000259" key="7">
    <source>
        <dbReference type="Pfam" id="PF01967"/>
    </source>
</evidence>
<dbReference type="EMBL" id="CP060096">
    <property type="protein sequence ID" value="QSZ27266.1"/>
    <property type="molecule type" value="Genomic_DNA"/>
</dbReference>
<dbReference type="InterPro" id="IPR023045">
    <property type="entry name" value="MoaC"/>
</dbReference>
<feature type="binding site" evidence="6">
    <location>
        <begin position="112"/>
        <end position="113"/>
    </location>
    <ligand>
        <name>substrate</name>
    </ligand>
</feature>
<dbReference type="GO" id="GO:0006777">
    <property type="term" value="P:Mo-molybdopterin cofactor biosynthetic process"/>
    <property type="evidence" value="ECO:0007669"/>
    <property type="project" value="UniProtKB-UniRule"/>
</dbReference>
<dbReference type="InterPro" id="IPR002820">
    <property type="entry name" value="Mopterin_CF_biosynth-C_dom"/>
</dbReference>
<keyword evidence="5 6" id="KW-0456">Lyase</keyword>
<dbReference type="InterPro" id="IPR050105">
    <property type="entry name" value="MoCo_biosynth_MoaA/MoaC"/>
</dbReference>
<feature type="active site" evidence="6">
    <location>
        <position position="127"/>
    </location>
</feature>
<gene>
    <name evidence="6 8" type="primary">moaC</name>
    <name evidence="8" type="ORF">ACETAC_10605</name>
</gene>
<dbReference type="EC" id="4.6.1.17" evidence="3 6"/>
<dbReference type="HAMAP" id="MF_01224_B">
    <property type="entry name" value="MoaC_B"/>
    <property type="match status" value="1"/>
</dbReference>
<dbReference type="GO" id="GO:0061799">
    <property type="term" value="F:cyclic pyranopterin monophosphate synthase activity"/>
    <property type="evidence" value="ECO:0007669"/>
    <property type="project" value="UniProtKB-UniRule"/>
</dbReference>
<dbReference type="Pfam" id="PF01967">
    <property type="entry name" value="MoaC"/>
    <property type="match status" value="1"/>
</dbReference>
<keyword evidence="9" id="KW-1185">Reference proteome</keyword>
<accession>A0A975GAK1</accession>
<dbReference type="Gene3D" id="3.30.70.640">
    <property type="entry name" value="Molybdopterin cofactor biosynthesis C (MoaC) domain"/>
    <property type="match status" value="1"/>
</dbReference>
<comment type="subunit">
    <text evidence="6">Homohexamer; trimer of dimers.</text>
</comment>
<dbReference type="SUPFAM" id="SSF55040">
    <property type="entry name" value="Molybdenum cofactor biosynthesis protein C, MoaC"/>
    <property type="match status" value="1"/>
</dbReference>
<dbReference type="AlphaFoldDB" id="A0A975GAK1"/>
<dbReference type="NCBIfam" id="NF006870">
    <property type="entry name" value="PRK09364.1"/>
    <property type="match status" value="1"/>
</dbReference>
<evidence type="ECO:0000256" key="2">
    <source>
        <dbReference type="ARBA" id="ARBA00005046"/>
    </source>
</evidence>
<dbReference type="InterPro" id="IPR036522">
    <property type="entry name" value="MoaC_sf"/>
</dbReference>
<evidence type="ECO:0000256" key="6">
    <source>
        <dbReference type="HAMAP-Rule" id="MF_01224"/>
    </source>
</evidence>
<evidence type="ECO:0000256" key="1">
    <source>
        <dbReference type="ARBA" id="ARBA00001637"/>
    </source>
</evidence>
<comment type="similarity">
    <text evidence="6">Belongs to the MoaC family.</text>
</comment>
<name>A0A975GAK1_9THEO</name>
<evidence type="ECO:0000313" key="8">
    <source>
        <dbReference type="EMBL" id="QSZ27266.1"/>
    </source>
</evidence>
<dbReference type="PANTHER" id="PTHR22960:SF29">
    <property type="entry name" value="CYCLIC PYRANOPTERIN MONOPHOSPHATE SYNTHASE"/>
    <property type="match status" value="1"/>
</dbReference>
<dbReference type="PANTHER" id="PTHR22960">
    <property type="entry name" value="MOLYBDOPTERIN COFACTOR SYNTHESIS PROTEIN A"/>
    <property type="match status" value="1"/>
</dbReference>
<dbReference type="KEGG" id="aaut:ACETAC_10605"/>
<evidence type="ECO:0000256" key="3">
    <source>
        <dbReference type="ARBA" id="ARBA00012575"/>
    </source>
</evidence>
<feature type="binding site" evidence="6">
    <location>
        <begin position="74"/>
        <end position="76"/>
    </location>
    <ligand>
        <name>substrate</name>
    </ligand>
</feature>
<comment type="function">
    <text evidence="6">Catalyzes the conversion of (8S)-3',8-cyclo-7,8-dihydroguanosine 5'-triphosphate to cyclic pyranopterin monophosphate (cPMP).</text>
</comment>
<keyword evidence="4 6" id="KW-0501">Molybdenum cofactor biosynthesis</keyword>
<feature type="domain" description="Molybdopterin cofactor biosynthesis C (MoaC)" evidence="7">
    <location>
        <begin position="14"/>
        <end position="149"/>
    </location>
</feature>
<evidence type="ECO:0000256" key="4">
    <source>
        <dbReference type="ARBA" id="ARBA00023150"/>
    </source>
</evidence>
<sequence length="159" mass="17321">MELTHFDDEGRAKMVNVGDKGITERVAVARGSISMKPETLEFILTNRIKKGDVLAVAQIGGIMGVKKTGDLIPMCHNIIIEGADIRFSIDKNNSRINIEAEVHITGKTGVEMEALTAVSVAALTIYDMCKAVDKTMTIDNIRLIKKSGGRSGTFMREVL</sequence>
<comment type="pathway">
    <text evidence="2 6">Cofactor biosynthesis; molybdopterin biosynthesis.</text>
</comment>
<evidence type="ECO:0000313" key="9">
    <source>
        <dbReference type="Proteomes" id="UP000671913"/>
    </source>
</evidence>
<organism evidence="8 9">
    <name type="scientific">Aceticella autotrophica</name>
    <dbReference type="NCBI Taxonomy" id="2755338"/>
    <lineage>
        <taxon>Bacteria</taxon>
        <taxon>Bacillati</taxon>
        <taxon>Bacillota</taxon>
        <taxon>Clostridia</taxon>
        <taxon>Thermoanaerobacterales</taxon>
        <taxon>Thermoanaerobacteraceae</taxon>
        <taxon>Aceticella</taxon>
    </lineage>
</organism>
<reference evidence="8" key="1">
    <citation type="submission" date="2020-08" db="EMBL/GenBank/DDBJ databases">
        <title>Genomic insights into the carbon and energy metabolism of the first obligate autotrophic acetogenic bacterium Aceticella autotrophica gen. nov., sp. nov.</title>
        <authorList>
            <person name="Toshchakov S.V."/>
            <person name="Elcheninov A.G."/>
            <person name="Kublanov I.V."/>
            <person name="Frolov E.N."/>
            <person name="Lebedinsky A.V."/>
        </authorList>
    </citation>
    <scope>NUCLEOTIDE SEQUENCE</scope>
    <source>
        <strain evidence="8">3443-3Ac</strain>
    </source>
</reference>